<dbReference type="AlphaFoldDB" id="A0A852RLJ8"/>
<name>A0A852RLJ8_9ACTN</name>
<accession>A0A852RLJ8</accession>
<dbReference type="Proteomes" id="UP000582231">
    <property type="component" value="Unassembled WGS sequence"/>
</dbReference>
<proteinExistence type="predicted"/>
<keyword evidence="2" id="KW-1185">Reference proteome</keyword>
<dbReference type="EMBL" id="JACCBF010000001">
    <property type="protein sequence ID" value="NYD29740.1"/>
    <property type="molecule type" value="Genomic_DNA"/>
</dbReference>
<sequence length="258" mass="28218">MLWTWSRLRSTVVALELPEDQFVVGLSGAMLANDTVETTAEVELLATDVLYDELAREGWRRRTADGALCCPGEPGLVVRGGEVSTAYLAPVDALVAEAWRQDDIAVVSMLQVARAAVQEFLARAVESGEPRPGRSTWTWRRLTVALARLELPRDHHVVGLAGALLANGSLSDVDDVELLVTGELYDELCRRGWPRSTDGVLTCPTEDDLAARTDDVSDTYRAVVAELVADAWVRDDVPLVSMVRVRPESVDALLRPGR</sequence>
<dbReference type="RefSeq" id="WP_179726081.1">
    <property type="nucleotide sequence ID" value="NZ_BAABEF010000001.1"/>
</dbReference>
<protein>
    <submittedName>
        <fullName evidence="1">Uncharacterized protein</fullName>
    </submittedName>
</protein>
<organism evidence="1 2">
    <name type="scientific">Nocardioides kongjuensis</name>
    <dbReference type="NCBI Taxonomy" id="349522"/>
    <lineage>
        <taxon>Bacteria</taxon>
        <taxon>Bacillati</taxon>
        <taxon>Actinomycetota</taxon>
        <taxon>Actinomycetes</taxon>
        <taxon>Propionibacteriales</taxon>
        <taxon>Nocardioidaceae</taxon>
        <taxon>Nocardioides</taxon>
    </lineage>
</organism>
<gene>
    <name evidence="1" type="ORF">BJ958_001286</name>
</gene>
<comment type="caution">
    <text evidence="1">The sequence shown here is derived from an EMBL/GenBank/DDBJ whole genome shotgun (WGS) entry which is preliminary data.</text>
</comment>
<evidence type="ECO:0000313" key="1">
    <source>
        <dbReference type="EMBL" id="NYD29740.1"/>
    </source>
</evidence>
<reference evidence="1 2" key="1">
    <citation type="submission" date="2020-07" db="EMBL/GenBank/DDBJ databases">
        <title>Sequencing the genomes of 1000 actinobacteria strains.</title>
        <authorList>
            <person name="Klenk H.-P."/>
        </authorList>
    </citation>
    <scope>NUCLEOTIDE SEQUENCE [LARGE SCALE GENOMIC DNA]</scope>
    <source>
        <strain evidence="1 2">DSM 19082</strain>
    </source>
</reference>
<evidence type="ECO:0000313" key="2">
    <source>
        <dbReference type="Proteomes" id="UP000582231"/>
    </source>
</evidence>